<dbReference type="Gene3D" id="2.60.40.2910">
    <property type="match status" value="2"/>
</dbReference>
<proteinExistence type="predicted"/>
<keyword evidence="1" id="KW-0732">Signal</keyword>
<organism evidence="2 3">
    <name type="scientific">Escherichia coli O44:H18 (strain 042 / EAEC)</name>
    <dbReference type="NCBI Taxonomy" id="216592"/>
    <lineage>
        <taxon>Bacteria</taxon>
        <taxon>Pseudomonadati</taxon>
        <taxon>Pseudomonadota</taxon>
        <taxon>Gammaproteobacteria</taxon>
        <taxon>Enterobacterales</taxon>
        <taxon>Enterobacteriaceae</taxon>
        <taxon>Escherichia</taxon>
    </lineage>
</organism>
<gene>
    <name evidence="2" type="primary">aafA</name>
    <name evidence="2" type="ordered locus">EC042_pAA048</name>
</gene>
<dbReference type="FunFam" id="2.60.40.2910:FF:000002">
    <property type="entry name" value="Major fimbrial subunit of aggregative adherence fimbria II"/>
    <property type="match status" value="1"/>
</dbReference>
<dbReference type="AlphaFoldDB" id="D3H539"/>
<feature type="signal peptide" evidence="1">
    <location>
        <begin position="1"/>
        <end position="23"/>
    </location>
</feature>
<keyword evidence="2" id="KW-0614">Plasmid</keyword>
<reference evidence="2 3" key="1">
    <citation type="journal article" date="2010" name="PLoS ONE">
        <title>Complete genome sequence and comparative metabolic profiling of the prototypical enteroaggregative Escherichia coli strain 042.</title>
        <authorList>
            <person name="Chaudhuri R.R."/>
            <person name="Sebaihia M."/>
            <person name="Hobman J.L."/>
            <person name="Webber M.A."/>
            <person name="Leyton D.L."/>
            <person name="Goldberg M.D."/>
            <person name="Cunningham A.F."/>
            <person name="Scott-Tucker A."/>
            <person name="Ferguson P.R."/>
            <person name="Thomas C.M."/>
            <person name="Frankel G."/>
            <person name="Tang C.M."/>
            <person name="Dudley E.G."/>
            <person name="Roberts I.S."/>
            <person name="Rasko D.A."/>
            <person name="Pallen M.J."/>
            <person name="Parkhill J."/>
            <person name="Nataro J.P."/>
            <person name="Thomson N.R."/>
            <person name="Henderson I.R."/>
        </authorList>
    </citation>
    <scope>NUCLEOTIDE SEQUENCE [LARGE SCALE GENOMIC DNA]</scope>
    <source>
        <strain evidence="3">042 / EAEC</strain>
        <plasmid evidence="3">Plasmid pAA</plasmid>
    </source>
</reference>
<evidence type="ECO:0000313" key="2">
    <source>
        <dbReference type="EMBL" id="CBG27800.1"/>
    </source>
</evidence>
<dbReference type="RefSeq" id="WP_014639430.1">
    <property type="nucleotide sequence ID" value="NC_017627.1"/>
</dbReference>
<name>D3H539_ECO44</name>
<dbReference type="GO" id="GO:0090609">
    <property type="term" value="P:single-species submerged biofilm formation"/>
    <property type="evidence" value="ECO:0000315"/>
    <property type="project" value="CACAO"/>
</dbReference>
<evidence type="ECO:0000313" key="3">
    <source>
        <dbReference type="Proteomes" id="UP000001407"/>
    </source>
</evidence>
<geneLocation type="plasmid" evidence="2 3">
    <name>pAA</name>
</geneLocation>
<dbReference type="Proteomes" id="UP000001407">
    <property type="component" value="Plasmid pAA"/>
</dbReference>
<protein>
    <submittedName>
        <fullName evidence="2">Major fimbrial subunit of aggregative adherence fimbria II</fullName>
    </submittedName>
</protein>
<dbReference type="HOGENOM" id="CLU_1649464_0_0_6"/>
<dbReference type="PHI-base" id="PHI:11449"/>
<feature type="chain" id="PRO_5003044437" evidence="1">
    <location>
        <begin position="24"/>
        <end position="160"/>
    </location>
</feature>
<accession>D3H539</accession>
<dbReference type="KEGG" id="elo:EC042_pAA048"/>
<dbReference type="EMBL" id="FN554767">
    <property type="protein sequence ID" value="CBG27800.1"/>
    <property type="molecule type" value="Genomic_DNA"/>
</dbReference>
<sequence length="160" mass="17092">MKKIRMFVIATLLSSGAAINATAVAKTATSTITVVNNCDITITPATNRDVNVDRSANIDLSFTIRQPQRCADAGMRIKAWGEGNHGQLLIKPQGGNKSAGFTLASPRFSYIPNNPTNIMNGFVLTNPGVYQLGMQGSITPAMPLRPGIYEVVLNAELVTN</sequence>
<evidence type="ECO:0000256" key="1">
    <source>
        <dbReference type="SAM" id="SignalP"/>
    </source>
</evidence>